<accession>A0A8S1RD20</accession>
<dbReference type="Proteomes" id="UP000692954">
    <property type="component" value="Unassembled WGS sequence"/>
</dbReference>
<keyword evidence="1" id="KW-1133">Transmembrane helix</keyword>
<keyword evidence="1" id="KW-0472">Membrane</keyword>
<dbReference type="EMBL" id="CAJJDN010000163">
    <property type="protein sequence ID" value="CAD8125918.1"/>
    <property type="molecule type" value="Genomic_DNA"/>
</dbReference>
<dbReference type="CDD" id="cd00882">
    <property type="entry name" value="Ras_like_GTPase"/>
    <property type="match status" value="1"/>
</dbReference>
<dbReference type="InterPro" id="IPR006073">
    <property type="entry name" value="GTP-bd"/>
</dbReference>
<evidence type="ECO:0000313" key="3">
    <source>
        <dbReference type="EMBL" id="CAD8125918.1"/>
    </source>
</evidence>
<dbReference type="AlphaFoldDB" id="A0A8S1RD20"/>
<comment type="caution">
    <text evidence="3">The sequence shown here is derived from an EMBL/GenBank/DDBJ whole genome shotgun (WGS) entry which is preliminary data.</text>
</comment>
<dbReference type="OrthoDB" id="312663at2759"/>
<sequence>MQQTNDLPETNKQLIGNLEKIFKFQINLDKGIEQSYSCIFYFNFTNNKQIRIFLDENIEKMIISDWNEGFLGKLKEQEKYLIYFEGFINDDIFDLNSLSKIKLFIKNFVKKYQFEEIEFVMQFVDLQKNEEIENYKVKIKDYIQSIIDGLLQPYSFPNRTEKRMSSSLFKESDTINMLFFLCLFTSLDDNTVKGHFCNQWKTNFNNQEFQLQNIDSLLIKNLYHYRSIINGKRNDCFNEIGFQCVKYIEEEVKIIYESFNKQLESFLSDIQKLLELPINLNDEIREDKNIEQFYTKINNFLIQLTAKQITCQIEEQNLFRLAKDIITISQEYTTTILGNLEQIQKNEVRSYLNSRNKQILNFQFQFNQNDNKILTYFKEYSQNNALLVQQLKLIEKQCHQWIESNEEYIPQRLAYISRFVNNSPRTNQQNDYISFCVLGLTRVGKSTLLNLLHNPNNLIVELTDQNTYVFNAVNTELTISNKCISETIEVKEIQNEDFKFTFIDTPGFGDTKGIDQQLINQINIFSRIKEQKFIMILFLIDGNQLCNCKKDLQESIQHTNYFFHNQLDAKTLKQILIPVFTKVNQNIMQSIKNKWDSEIMINCNNNNYEIEFLKIIKQKVDANQYVEILEAKFYQNNSLQQLEMEQRSITKQITDAAIKKNYSILDELGVKSTELEKMIIDLQNNKEKIQYFADIDKITELKEQIIQKCVDITQNINQQQVQLNFKLKLGPEMQNTLQSVLKQINKINSFVDFLASNIIINNLINEHRSLEEIKELILKITQNLSELNKGNLNELEFIKIIFKQLNLEIKQPINDLLDQLRAIQILEEISEQNLNKKESIDFEILKKIIKKLENACEEIENWIKDTNKNKEKYRLLLWGGSGALITAAEIGACALISAPLLAVVGPLIIFGGIYRSKAKTKKQEKNEKQQYQDYILKMLREVFEKEQQK</sequence>
<dbReference type="Pfam" id="PF01926">
    <property type="entry name" value="MMR_HSR1"/>
    <property type="match status" value="1"/>
</dbReference>
<feature type="domain" description="G" evidence="2">
    <location>
        <begin position="436"/>
        <end position="556"/>
    </location>
</feature>
<feature type="transmembrane region" description="Helical" evidence="1">
    <location>
        <begin position="894"/>
        <end position="914"/>
    </location>
</feature>
<dbReference type="GO" id="GO:0005525">
    <property type="term" value="F:GTP binding"/>
    <property type="evidence" value="ECO:0007669"/>
    <property type="project" value="InterPro"/>
</dbReference>
<reference evidence="3" key="1">
    <citation type="submission" date="2021-01" db="EMBL/GenBank/DDBJ databases">
        <authorList>
            <consortium name="Genoscope - CEA"/>
            <person name="William W."/>
        </authorList>
    </citation>
    <scope>NUCLEOTIDE SEQUENCE</scope>
</reference>
<keyword evidence="4" id="KW-1185">Reference proteome</keyword>
<protein>
    <recommendedName>
        <fullName evidence="2">G domain-containing protein</fullName>
    </recommendedName>
</protein>
<gene>
    <name evidence="3" type="ORF">PSON_ATCC_30995.1.T1630055</name>
</gene>
<evidence type="ECO:0000259" key="2">
    <source>
        <dbReference type="Pfam" id="PF01926"/>
    </source>
</evidence>
<evidence type="ECO:0000313" key="4">
    <source>
        <dbReference type="Proteomes" id="UP000692954"/>
    </source>
</evidence>
<keyword evidence="1" id="KW-0812">Transmembrane</keyword>
<proteinExistence type="predicted"/>
<organism evidence="3 4">
    <name type="scientific">Paramecium sonneborni</name>
    <dbReference type="NCBI Taxonomy" id="65129"/>
    <lineage>
        <taxon>Eukaryota</taxon>
        <taxon>Sar</taxon>
        <taxon>Alveolata</taxon>
        <taxon>Ciliophora</taxon>
        <taxon>Intramacronucleata</taxon>
        <taxon>Oligohymenophorea</taxon>
        <taxon>Peniculida</taxon>
        <taxon>Parameciidae</taxon>
        <taxon>Paramecium</taxon>
    </lineage>
</organism>
<name>A0A8S1RD20_9CILI</name>
<evidence type="ECO:0000256" key="1">
    <source>
        <dbReference type="SAM" id="Phobius"/>
    </source>
</evidence>